<dbReference type="OrthoDB" id="9800680at2"/>
<feature type="site" description="Participates in a stacking interaction with the thymidine ring of dTDP-4-oxo-6-deoxyglucose" evidence="6">
    <location>
        <position position="136"/>
    </location>
</feature>
<proteinExistence type="inferred from homology"/>
<dbReference type="NCBIfam" id="TIGR01221">
    <property type="entry name" value="rmlC"/>
    <property type="match status" value="1"/>
</dbReference>
<dbReference type="SUPFAM" id="SSF51182">
    <property type="entry name" value="RmlC-like cupins"/>
    <property type="match status" value="1"/>
</dbReference>
<evidence type="ECO:0000313" key="8">
    <source>
        <dbReference type="EMBL" id="AKL97789.1"/>
    </source>
</evidence>
<evidence type="ECO:0000256" key="4">
    <source>
        <dbReference type="ARBA" id="ARBA00019595"/>
    </source>
</evidence>
<dbReference type="RefSeq" id="WP_052570146.1">
    <property type="nucleotide sequence ID" value="NZ_CP009498.1"/>
</dbReference>
<feature type="active site" description="Proton donor" evidence="5">
    <location>
        <position position="130"/>
    </location>
</feature>
<evidence type="ECO:0000313" key="9">
    <source>
        <dbReference type="Proteomes" id="UP000035337"/>
    </source>
</evidence>
<dbReference type="Gene3D" id="2.60.120.10">
    <property type="entry name" value="Jelly Rolls"/>
    <property type="match status" value="1"/>
</dbReference>
<comment type="subunit">
    <text evidence="7">Homodimer.</text>
</comment>
<evidence type="ECO:0000256" key="7">
    <source>
        <dbReference type="RuleBase" id="RU364069"/>
    </source>
</evidence>
<name>A0A0G3WJW0_9BACT</name>
<evidence type="ECO:0000256" key="3">
    <source>
        <dbReference type="ARBA" id="ARBA00012098"/>
    </source>
</evidence>
<dbReference type="EMBL" id="CP009498">
    <property type="protein sequence ID" value="AKL97789.1"/>
    <property type="molecule type" value="Genomic_DNA"/>
</dbReference>
<dbReference type="InterPro" id="IPR000888">
    <property type="entry name" value="RmlC-like"/>
</dbReference>
<comment type="catalytic activity">
    <reaction evidence="1 7">
        <text>dTDP-4-dehydro-6-deoxy-alpha-D-glucose = dTDP-4-dehydro-beta-L-rhamnose</text>
        <dbReference type="Rhea" id="RHEA:16969"/>
        <dbReference type="ChEBI" id="CHEBI:57649"/>
        <dbReference type="ChEBI" id="CHEBI:62830"/>
        <dbReference type="EC" id="5.1.3.13"/>
    </reaction>
</comment>
<keyword evidence="7" id="KW-0413">Isomerase</keyword>
<comment type="similarity">
    <text evidence="7">Belongs to the dTDP-4-dehydrorhamnose 3,5-epimerase family.</text>
</comment>
<dbReference type="GO" id="GO:0000271">
    <property type="term" value="P:polysaccharide biosynthetic process"/>
    <property type="evidence" value="ECO:0007669"/>
    <property type="project" value="TreeGrafter"/>
</dbReference>
<evidence type="ECO:0000256" key="6">
    <source>
        <dbReference type="PIRSR" id="PIRSR600888-3"/>
    </source>
</evidence>
<evidence type="ECO:0000256" key="5">
    <source>
        <dbReference type="PIRSR" id="PIRSR600888-1"/>
    </source>
</evidence>
<dbReference type="GO" id="GO:0008830">
    <property type="term" value="F:dTDP-4-dehydrorhamnose 3,5-epimerase activity"/>
    <property type="evidence" value="ECO:0007669"/>
    <property type="project" value="UniProtKB-UniRule"/>
</dbReference>
<dbReference type="EC" id="5.1.3.13" evidence="3 7"/>
<dbReference type="PANTHER" id="PTHR21047:SF2">
    <property type="entry name" value="THYMIDINE DIPHOSPHO-4-KETO-RHAMNOSE 3,5-EPIMERASE"/>
    <property type="match status" value="1"/>
</dbReference>
<feature type="active site" description="Proton acceptor" evidence="5">
    <location>
        <position position="60"/>
    </location>
</feature>
<dbReference type="UniPathway" id="UPA00124"/>
<dbReference type="PATRIC" id="fig|1408281.3.peg.423"/>
<dbReference type="InterPro" id="IPR011051">
    <property type="entry name" value="RmlC_Cupin_sf"/>
</dbReference>
<dbReference type="CDD" id="cd00438">
    <property type="entry name" value="cupin_RmlC"/>
    <property type="match status" value="1"/>
</dbReference>
<dbReference type="Proteomes" id="UP000035337">
    <property type="component" value="Chromosome"/>
</dbReference>
<dbReference type="Pfam" id="PF00908">
    <property type="entry name" value="dTDP_sugar_isom"/>
    <property type="match status" value="1"/>
</dbReference>
<reference evidence="8 9" key="1">
    <citation type="submission" date="2014-09" db="EMBL/GenBank/DDBJ databases">
        <title>Complete genome sequence of Endomicrobium proavitum.</title>
        <authorList>
            <person name="Zheng H."/>
        </authorList>
    </citation>
    <scope>NUCLEOTIDE SEQUENCE [LARGE SCALE GENOMIC DNA]</scope>
    <source>
        <strain evidence="8 9">Rsa215</strain>
    </source>
</reference>
<organism evidence="8 9">
    <name type="scientific">Endomicrobium proavitum</name>
    <dbReference type="NCBI Taxonomy" id="1408281"/>
    <lineage>
        <taxon>Bacteria</taxon>
        <taxon>Pseudomonadati</taxon>
        <taxon>Elusimicrobiota</taxon>
        <taxon>Endomicrobiia</taxon>
        <taxon>Endomicrobiales</taxon>
        <taxon>Endomicrobiaceae</taxon>
        <taxon>Endomicrobium</taxon>
    </lineage>
</organism>
<dbReference type="STRING" id="1408281.Epro_0410"/>
<comment type="function">
    <text evidence="2 7">Catalyzes the epimerization of the C3' and C5'positions of dTDP-6-deoxy-D-xylo-4-hexulose, forming dTDP-6-deoxy-L-lyxo-4-hexulose.</text>
</comment>
<evidence type="ECO:0000256" key="1">
    <source>
        <dbReference type="ARBA" id="ARBA00001298"/>
    </source>
</evidence>
<dbReference type="GO" id="GO:0005829">
    <property type="term" value="C:cytosol"/>
    <property type="evidence" value="ECO:0007669"/>
    <property type="project" value="TreeGrafter"/>
</dbReference>
<comment type="pathway">
    <text evidence="7">Carbohydrate biosynthesis; dTDP-L-rhamnose biosynthesis.</text>
</comment>
<dbReference type="KEGG" id="epo:Epro_0410"/>
<keyword evidence="9" id="KW-1185">Reference proteome</keyword>
<dbReference type="InterPro" id="IPR014710">
    <property type="entry name" value="RmlC-like_jellyroll"/>
</dbReference>
<dbReference type="PANTHER" id="PTHR21047">
    <property type="entry name" value="DTDP-6-DEOXY-D-GLUCOSE-3,5 EPIMERASE"/>
    <property type="match status" value="1"/>
</dbReference>
<dbReference type="GO" id="GO:0019305">
    <property type="term" value="P:dTDP-rhamnose biosynthetic process"/>
    <property type="evidence" value="ECO:0007669"/>
    <property type="project" value="UniProtKB-UniRule"/>
</dbReference>
<evidence type="ECO:0000256" key="2">
    <source>
        <dbReference type="ARBA" id="ARBA00001997"/>
    </source>
</evidence>
<sequence length="179" mass="20523">MPFVFKKLEIAEVVLIETQKFGDARGFFTELFKESNFSFSGAVKQINFSKSSKDILRGLHYQLAPFSQSKIVRAVCGKIFDVAVDLRKGSPTFGKWVGEILDSEKMNMLYIPEGFAHGFEVLSESAEVEYFCNREYAPQHERGIKYDDPDINVKWNVKKPLVSQKDAKYPFLKDAEINF</sequence>
<accession>A0A0G3WJW0</accession>
<gene>
    <name evidence="8" type="primary">rfbC</name>
    <name evidence="8" type="ORF">Epro_0410</name>
</gene>
<dbReference type="AlphaFoldDB" id="A0A0G3WJW0"/>
<protein>
    <recommendedName>
        <fullName evidence="4 7">dTDP-4-dehydrorhamnose 3,5-epimerase</fullName>
        <ecNumber evidence="3 7">5.1.3.13</ecNumber>
    </recommendedName>
    <alternativeName>
        <fullName evidence="7">Thymidine diphospho-4-keto-rhamnose 3,5-epimerase</fullName>
    </alternativeName>
</protein>